<protein>
    <submittedName>
        <fullName evidence="1">Uncharacterized protein</fullName>
    </submittedName>
</protein>
<feature type="non-terminal residue" evidence="1">
    <location>
        <position position="43"/>
    </location>
</feature>
<feature type="non-terminal residue" evidence="1">
    <location>
        <position position="1"/>
    </location>
</feature>
<organism evidence="1">
    <name type="scientific">marine sediment metagenome</name>
    <dbReference type="NCBI Taxonomy" id="412755"/>
    <lineage>
        <taxon>unclassified sequences</taxon>
        <taxon>metagenomes</taxon>
        <taxon>ecological metagenomes</taxon>
    </lineage>
</organism>
<proteinExistence type="predicted"/>
<sequence length="43" mass="5091">ICIYWSPSETIDFNDKEDRILKVNKPLDISIYSNFDRTSVLQL</sequence>
<accession>X1RDK3</accession>
<reference evidence="1" key="1">
    <citation type="journal article" date="2014" name="Front. Microbiol.">
        <title>High frequency of phylogenetically diverse reductive dehalogenase-homologous genes in deep subseafloor sedimentary metagenomes.</title>
        <authorList>
            <person name="Kawai M."/>
            <person name="Futagami T."/>
            <person name="Toyoda A."/>
            <person name="Takaki Y."/>
            <person name="Nishi S."/>
            <person name="Hori S."/>
            <person name="Arai W."/>
            <person name="Tsubouchi T."/>
            <person name="Morono Y."/>
            <person name="Uchiyama I."/>
            <person name="Ito T."/>
            <person name="Fujiyama A."/>
            <person name="Inagaki F."/>
            <person name="Takami H."/>
        </authorList>
    </citation>
    <scope>NUCLEOTIDE SEQUENCE</scope>
    <source>
        <strain evidence="1">Expedition CK06-06</strain>
    </source>
</reference>
<evidence type="ECO:0000313" key="1">
    <source>
        <dbReference type="EMBL" id="GAI61235.1"/>
    </source>
</evidence>
<name>X1RDK3_9ZZZZ</name>
<gene>
    <name evidence="1" type="ORF">S06H3_66879</name>
</gene>
<comment type="caution">
    <text evidence="1">The sequence shown here is derived from an EMBL/GenBank/DDBJ whole genome shotgun (WGS) entry which is preliminary data.</text>
</comment>
<dbReference type="EMBL" id="BARV01045873">
    <property type="protein sequence ID" value="GAI61235.1"/>
    <property type="molecule type" value="Genomic_DNA"/>
</dbReference>
<dbReference type="AlphaFoldDB" id="X1RDK3"/>